<dbReference type="RefSeq" id="WP_264137933.1">
    <property type="nucleotide sequence ID" value="NZ_JAOYOD010000001.1"/>
</dbReference>
<proteinExistence type="predicted"/>
<dbReference type="EMBL" id="JAOYOD010000001">
    <property type="protein sequence ID" value="MCV9387106.1"/>
    <property type="molecule type" value="Genomic_DNA"/>
</dbReference>
<dbReference type="Proteomes" id="UP001300692">
    <property type="component" value="Unassembled WGS sequence"/>
</dbReference>
<keyword evidence="2" id="KW-1185">Reference proteome</keyword>
<dbReference type="Pfam" id="PF13585">
    <property type="entry name" value="CHU_C"/>
    <property type="match status" value="1"/>
</dbReference>
<gene>
    <name evidence="1" type="ORF">N7U62_10560</name>
</gene>
<organism evidence="1 2">
    <name type="scientific">Reichenbachiella ulvae</name>
    <dbReference type="NCBI Taxonomy" id="2980104"/>
    <lineage>
        <taxon>Bacteria</taxon>
        <taxon>Pseudomonadati</taxon>
        <taxon>Bacteroidota</taxon>
        <taxon>Cytophagia</taxon>
        <taxon>Cytophagales</taxon>
        <taxon>Reichenbachiellaceae</taxon>
        <taxon>Reichenbachiella</taxon>
    </lineage>
</organism>
<protein>
    <submittedName>
        <fullName evidence="1">Gliding motility-associated C-terminal domain-containing protein</fullName>
    </submittedName>
</protein>
<evidence type="ECO:0000313" key="1">
    <source>
        <dbReference type="EMBL" id="MCV9387106.1"/>
    </source>
</evidence>
<dbReference type="NCBIfam" id="TIGR04131">
    <property type="entry name" value="Bac_Flav_CTERM"/>
    <property type="match status" value="1"/>
</dbReference>
<name>A0ABT3CU46_9BACT</name>
<reference evidence="1 2" key="1">
    <citation type="submission" date="2022-10" db="EMBL/GenBank/DDBJ databases">
        <title>Comparative genomics and taxonomic characterization of three novel marine species of genus Reichenbachiella exhibiting antioxidant and polysaccharide degradation activities.</title>
        <authorList>
            <person name="Muhammad N."/>
            <person name="Lee Y.-J."/>
            <person name="Ko J."/>
            <person name="Kim S.-G."/>
        </authorList>
    </citation>
    <scope>NUCLEOTIDE SEQUENCE [LARGE SCALE GENOMIC DNA]</scope>
    <source>
        <strain evidence="1 2">ABR2-5</strain>
    </source>
</reference>
<sequence length="443" mass="49375">MRQSYLMECLLIPGIRAFNKIFTSTQQPKNREEVFQYNLKAKFRFIRVFYKNLGTEGKYAKIALSGALTYSSLIFSFQGLGQGLVIDGAILSTTEGSSITVNGHLSNQGSFTNKGQLFLTGSMSNTGSFINDQGDLILIGEDQFLSSTEDDLSNLTLGPGTITNISSDMLLDGTINMNGGKIRIMEGVHVLLDSSMVLVGANERSYFIGNLYRMGRGEVFFPVGTDDEYLPVRLLEVDGINPVIGIEAFDQAPISEIGDDLVEISHERYWRMDRDERYSSGKIVLPYADEPFIESQDMLVVAQAADLTSPYHSLGVSDIKGGDFTGYLTSEGIANGEYFTIGYIGEDSKLPPLKVINVLTPYKDGKHDFLRIENIELYEDNVIEIFDRNGLKVFHLSNYDNQDRVFEGIANVGNRRDLEDGNYFYTIRKSGKNVSSGFLFLKR</sequence>
<evidence type="ECO:0000313" key="2">
    <source>
        <dbReference type="Proteomes" id="UP001300692"/>
    </source>
</evidence>
<accession>A0ABT3CU46</accession>
<dbReference type="InterPro" id="IPR026341">
    <property type="entry name" value="T9SS_type_B"/>
</dbReference>
<comment type="caution">
    <text evidence="1">The sequence shown here is derived from an EMBL/GenBank/DDBJ whole genome shotgun (WGS) entry which is preliminary data.</text>
</comment>